<evidence type="ECO:0000313" key="2">
    <source>
        <dbReference type="EMBL" id="GAA5504030.1"/>
    </source>
</evidence>
<comment type="caution">
    <text evidence="2">The sequence shown here is derived from an EMBL/GenBank/DDBJ whole genome shotgun (WGS) entry which is preliminary data.</text>
</comment>
<proteinExistence type="predicted"/>
<dbReference type="InterPro" id="IPR007138">
    <property type="entry name" value="ABM_dom"/>
</dbReference>
<dbReference type="Proteomes" id="UP001458946">
    <property type="component" value="Unassembled WGS sequence"/>
</dbReference>
<accession>A0ABP9VFM4</accession>
<dbReference type="SUPFAM" id="SSF54909">
    <property type="entry name" value="Dimeric alpha+beta barrel"/>
    <property type="match status" value="1"/>
</dbReference>
<dbReference type="PANTHER" id="PTHR34474">
    <property type="entry name" value="SIGNAL TRANSDUCTION PROTEIN TRAP"/>
    <property type="match status" value="1"/>
</dbReference>
<reference evidence="2 3" key="1">
    <citation type="submission" date="2024-02" db="EMBL/GenBank/DDBJ databases">
        <title>Deinococcus xinjiangensis NBRC 107630.</title>
        <authorList>
            <person name="Ichikawa N."/>
            <person name="Katano-Makiyama Y."/>
            <person name="Hidaka K."/>
        </authorList>
    </citation>
    <scope>NUCLEOTIDE SEQUENCE [LARGE SCALE GENOMIC DNA]</scope>
    <source>
        <strain evidence="2 3">NBRC 107630</strain>
    </source>
</reference>
<name>A0ABP9VFM4_9DEIO</name>
<evidence type="ECO:0000313" key="3">
    <source>
        <dbReference type="Proteomes" id="UP001458946"/>
    </source>
</evidence>
<feature type="domain" description="ABM" evidence="1">
    <location>
        <begin position="2"/>
        <end position="92"/>
    </location>
</feature>
<sequence>MITVMNRISVKPEFAEAFEERFRTRAGLVDQMPGFIRNEVLRPTQEGKPYIVLTYWESKADFENWTQSDQFKQGHARSGSLPREAFNGHSELEVHELFLNSVEGKPA</sequence>
<organism evidence="2 3">
    <name type="scientific">Deinococcus xinjiangensis</name>
    <dbReference type="NCBI Taxonomy" id="457454"/>
    <lineage>
        <taxon>Bacteria</taxon>
        <taxon>Thermotogati</taxon>
        <taxon>Deinococcota</taxon>
        <taxon>Deinococci</taxon>
        <taxon>Deinococcales</taxon>
        <taxon>Deinococcaceae</taxon>
        <taxon>Deinococcus</taxon>
    </lineage>
</organism>
<evidence type="ECO:0000259" key="1">
    <source>
        <dbReference type="PROSITE" id="PS51725"/>
    </source>
</evidence>
<gene>
    <name evidence="2" type="primary">isdG_2</name>
    <name evidence="2" type="ORF">Dxin01_03798</name>
</gene>
<dbReference type="InterPro" id="IPR011008">
    <property type="entry name" value="Dimeric_a/b-barrel"/>
</dbReference>
<dbReference type="Pfam" id="PF03992">
    <property type="entry name" value="ABM"/>
    <property type="match status" value="1"/>
</dbReference>
<dbReference type="PROSITE" id="PS51725">
    <property type="entry name" value="ABM"/>
    <property type="match status" value="1"/>
</dbReference>
<dbReference type="InterPro" id="IPR050404">
    <property type="entry name" value="Heme-degrading_MO"/>
</dbReference>
<keyword evidence="3" id="KW-1185">Reference proteome</keyword>
<dbReference type="Gene3D" id="3.30.70.100">
    <property type="match status" value="1"/>
</dbReference>
<protein>
    <submittedName>
        <fullName evidence="2">Heme oxygenase (Staphylobilin-producing)</fullName>
    </submittedName>
</protein>
<dbReference type="PANTHER" id="PTHR34474:SF2">
    <property type="entry name" value="SIGNAL TRANSDUCTION PROTEIN TRAP"/>
    <property type="match status" value="1"/>
</dbReference>
<dbReference type="EMBL" id="BAABRN010000081">
    <property type="protein sequence ID" value="GAA5504030.1"/>
    <property type="molecule type" value="Genomic_DNA"/>
</dbReference>
<dbReference type="RefSeq" id="WP_353543995.1">
    <property type="nucleotide sequence ID" value="NZ_BAABRN010000081.1"/>
</dbReference>